<dbReference type="Proteomes" id="UP000021315">
    <property type="component" value="Unassembled WGS sequence"/>
</dbReference>
<evidence type="ECO:0000313" key="7">
    <source>
        <dbReference type="Proteomes" id="UP000021315"/>
    </source>
</evidence>
<dbReference type="GO" id="GO:0016787">
    <property type="term" value="F:hydrolase activity"/>
    <property type="evidence" value="ECO:0007669"/>
    <property type="project" value="UniProtKB-UniRule"/>
</dbReference>
<gene>
    <name evidence="6" type="ORF">AW06_004120</name>
</gene>
<dbReference type="GO" id="GO:0016042">
    <property type="term" value="P:lipid catabolic process"/>
    <property type="evidence" value="ECO:0007669"/>
    <property type="project" value="UniProtKB-UniRule"/>
</dbReference>
<keyword evidence="3 4" id="KW-0443">Lipid metabolism</keyword>
<evidence type="ECO:0000256" key="4">
    <source>
        <dbReference type="PROSITE-ProRule" id="PRU01161"/>
    </source>
</evidence>
<evidence type="ECO:0000256" key="1">
    <source>
        <dbReference type="ARBA" id="ARBA00022801"/>
    </source>
</evidence>
<evidence type="ECO:0000256" key="3">
    <source>
        <dbReference type="ARBA" id="ARBA00023098"/>
    </source>
</evidence>
<evidence type="ECO:0000313" key="6">
    <source>
        <dbReference type="EMBL" id="KFB74908.1"/>
    </source>
</evidence>
<feature type="active site" description="Nucleophile" evidence="4">
    <location>
        <position position="152"/>
    </location>
</feature>
<dbReference type="InterPro" id="IPR016035">
    <property type="entry name" value="Acyl_Trfase/lysoPLipase"/>
</dbReference>
<reference evidence="6" key="1">
    <citation type="submission" date="2014-02" db="EMBL/GenBank/DDBJ databases">
        <title>Expanding our view of genomic diversity in Candidatus Accumulibacter clades.</title>
        <authorList>
            <person name="Skennerton C.T."/>
            <person name="Barr J.J."/>
            <person name="Slater F.R."/>
            <person name="Bond P.L."/>
            <person name="Tyson G.W."/>
        </authorList>
    </citation>
    <scope>NUCLEOTIDE SEQUENCE [LARGE SCALE GENOMIC DNA]</scope>
</reference>
<dbReference type="Gene3D" id="3.40.1090.10">
    <property type="entry name" value="Cytosolic phospholipase A2 catalytic domain"/>
    <property type="match status" value="2"/>
</dbReference>
<dbReference type="PANTHER" id="PTHR14226">
    <property type="entry name" value="NEUROPATHY TARGET ESTERASE/SWISS CHEESE D.MELANOGASTER"/>
    <property type="match status" value="1"/>
</dbReference>
<accession>A0A080M0Z6</accession>
<feature type="short sequence motif" description="DGA/G" evidence="4">
    <location>
        <begin position="319"/>
        <end position="321"/>
    </location>
</feature>
<comment type="caution">
    <text evidence="6">The sequence shown here is derived from an EMBL/GenBank/DDBJ whole genome shotgun (WGS) entry which is preliminary data.</text>
</comment>
<dbReference type="Pfam" id="PF01734">
    <property type="entry name" value="Patatin"/>
    <property type="match status" value="1"/>
</dbReference>
<dbReference type="AlphaFoldDB" id="A0A080M0Z6"/>
<feature type="short sequence motif" description="GXSXG" evidence="4">
    <location>
        <begin position="150"/>
        <end position="154"/>
    </location>
</feature>
<evidence type="ECO:0000256" key="2">
    <source>
        <dbReference type="ARBA" id="ARBA00022963"/>
    </source>
</evidence>
<dbReference type="InterPro" id="IPR050301">
    <property type="entry name" value="NTE"/>
</dbReference>
<keyword evidence="7" id="KW-1185">Reference proteome</keyword>
<dbReference type="InterPro" id="IPR002641">
    <property type="entry name" value="PNPLA_dom"/>
</dbReference>
<evidence type="ECO:0000259" key="5">
    <source>
        <dbReference type="PROSITE" id="PS51635"/>
    </source>
</evidence>
<dbReference type="EMBL" id="JDST02000118">
    <property type="protein sequence ID" value="KFB74908.1"/>
    <property type="molecule type" value="Genomic_DNA"/>
</dbReference>
<dbReference type="STRING" id="1453999.AW06_004120"/>
<dbReference type="SUPFAM" id="SSF52151">
    <property type="entry name" value="FabD/lysophospholipase-like"/>
    <property type="match status" value="1"/>
</dbReference>
<comment type="caution">
    <text evidence="4">Lacks conserved residue(s) required for the propagation of feature annotation.</text>
</comment>
<keyword evidence="2 4" id="KW-0442">Lipid degradation</keyword>
<organism evidence="6 7">
    <name type="scientific">Candidatus Accumulibacter cognatus</name>
    <dbReference type="NCBI Taxonomy" id="2954383"/>
    <lineage>
        <taxon>Bacteria</taxon>
        <taxon>Pseudomonadati</taxon>
        <taxon>Pseudomonadota</taxon>
        <taxon>Betaproteobacteria</taxon>
        <taxon>Candidatus Accumulibacter</taxon>
    </lineage>
</organism>
<sequence length="506" mass="55700">MSPAYHHDYWYGVLRKSPKSFFPSRLAQAAPSQALRGGRERVFLPGREERDTAGYCEGFLAVRPGFGAACTERVRAYNHAPTAFLDAVIKGAFQVKEWRSMDDTATKLSKIGLALAGGGPVGGIYEAGAMAALAEALDGADLTNFDIYVGVSSGAFMAAAVANGMKPAQLARMLVEDESDEVFDPEMLLRPAFGEYLRRVLQVPVLFCSSLRQYLSDPWHLRLVEAFQGLSHAIPAGIFDSAGIDKLLKKLFSVGERSNDFRQLKHQLFIVATDLDTGESLAFGSPGHDDIPISLAVQASAALPGLFPPVRIGERYFVDGALIKTLHASVALHAGAELLICINPLVPFDSQLAAQRPRHGDPTPVPDHLIEGGLPVVLSQTFRSIIHSRMRTGMDRYGHEFAGRDVVLFEPTRDDADMFFTNVFSYRGRRRLCEHAYQRTRSDLYRRRHELRPIFERHGIELNLGVLKDHSRSLLSHKRHPDLAASAGALASSLGDLEAWLQAQQV</sequence>
<feature type="active site" description="Proton acceptor" evidence="4">
    <location>
        <position position="319"/>
    </location>
</feature>
<protein>
    <submittedName>
        <fullName evidence="6">Patatin</fullName>
    </submittedName>
</protein>
<dbReference type="PROSITE" id="PS51635">
    <property type="entry name" value="PNPLA"/>
    <property type="match status" value="1"/>
</dbReference>
<feature type="domain" description="PNPLA" evidence="5">
    <location>
        <begin position="114"/>
        <end position="332"/>
    </location>
</feature>
<proteinExistence type="predicted"/>
<dbReference type="PANTHER" id="PTHR14226:SF57">
    <property type="entry name" value="BLR7027 PROTEIN"/>
    <property type="match status" value="1"/>
</dbReference>
<name>A0A080M0Z6_9PROT</name>
<keyword evidence="1 4" id="KW-0378">Hydrolase</keyword>